<proteinExistence type="predicted"/>
<protein>
    <recommendedName>
        <fullName evidence="2">CUB domain-containing protein</fullName>
    </recommendedName>
</protein>
<evidence type="ECO:0000313" key="1">
    <source>
        <dbReference type="EMBL" id="CEK62163.1"/>
    </source>
</evidence>
<evidence type="ECO:0008006" key="2">
    <source>
        <dbReference type="Google" id="ProtNLM"/>
    </source>
</evidence>
<sequence>IMNNSNLIQQPFCQPQQLEANETVQFASTPNYPDFYKYGQCQWTIEKSLQSDSEDHIMIEFDNLPIFLCSSEQRFQILTSDYYGNFVLKYDKCGINS</sequence>
<feature type="non-terminal residue" evidence="1">
    <location>
        <position position="97"/>
    </location>
</feature>
<accession>A0A0B6Z0W2</accession>
<dbReference type="EMBL" id="HACG01015298">
    <property type="protein sequence ID" value="CEK62163.1"/>
    <property type="molecule type" value="Transcribed_RNA"/>
</dbReference>
<feature type="non-terminal residue" evidence="1">
    <location>
        <position position="1"/>
    </location>
</feature>
<name>A0A0B6Z0W2_9EUPU</name>
<reference evidence="1" key="1">
    <citation type="submission" date="2014-12" db="EMBL/GenBank/DDBJ databases">
        <title>Insight into the proteome of Arion vulgaris.</title>
        <authorList>
            <person name="Aradska J."/>
            <person name="Bulat T."/>
            <person name="Smidak R."/>
            <person name="Sarate P."/>
            <person name="Gangsoo J."/>
            <person name="Sialana F."/>
            <person name="Bilban M."/>
            <person name="Lubec G."/>
        </authorList>
    </citation>
    <scope>NUCLEOTIDE SEQUENCE</scope>
    <source>
        <tissue evidence="1">Skin</tissue>
    </source>
</reference>
<dbReference type="AlphaFoldDB" id="A0A0B6Z0W2"/>
<organism evidence="1">
    <name type="scientific">Arion vulgaris</name>
    <dbReference type="NCBI Taxonomy" id="1028688"/>
    <lineage>
        <taxon>Eukaryota</taxon>
        <taxon>Metazoa</taxon>
        <taxon>Spiralia</taxon>
        <taxon>Lophotrochozoa</taxon>
        <taxon>Mollusca</taxon>
        <taxon>Gastropoda</taxon>
        <taxon>Heterobranchia</taxon>
        <taxon>Euthyneura</taxon>
        <taxon>Panpulmonata</taxon>
        <taxon>Eupulmonata</taxon>
        <taxon>Stylommatophora</taxon>
        <taxon>Helicina</taxon>
        <taxon>Arionoidea</taxon>
        <taxon>Arionidae</taxon>
        <taxon>Arion</taxon>
    </lineage>
</organism>
<gene>
    <name evidence="1" type="primary">ORF44395</name>
</gene>